<evidence type="ECO:0000256" key="1">
    <source>
        <dbReference type="ARBA" id="ARBA00022603"/>
    </source>
</evidence>
<proteinExistence type="inferred from homology"/>
<dbReference type="Pfam" id="PF01555">
    <property type="entry name" value="N6_N4_Mtase"/>
    <property type="match status" value="1"/>
</dbReference>
<evidence type="ECO:0000256" key="3">
    <source>
        <dbReference type="ARBA" id="ARBA00022747"/>
    </source>
</evidence>
<evidence type="ECO:0000256" key="5">
    <source>
        <dbReference type="SAM" id="Coils"/>
    </source>
</evidence>
<evidence type="ECO:0000313" key="7">
    <source>
        <dbReference type="EMBL" id="ADR72994.1"/>
    </source>
</evidence>
<keyword evidence="2" id="KW-0808">Transferase</keyword>
<reference evidence="7" key="1">
    <citation type="submission" date="2010-11" db="EMBL/GenBank/DDBJ databases">
        <title>BsrI restriction-modification system genes.</title>
        <authorList>
            <person name="Lunnen K.D."/>
            <person name="Wilson G.G."/>
        </authorList>
    </citation>
    <scope>NUCLEOTIDE SEQUENCE</scope>
    <source>
        <strain evidence="7">NEBM140</strain>
    </source>
</reference>
<sequence>MNNIKEINLIPYVDKIGKRFNEYKNSLDKEITKLEQLIYKFNPNLEYKEQRKVIENIFKMQNKINSLKLQLEEIKQEIQLAEKTEEEIEKENKQRQITFNGMTAREWALHSRNVWNDVSSPRKDYHKEHGAVFPLKLAERLIKMYSREGDLIFDPFSGIGTTIKAALEMNRNGIGIELNPKFYELTKQILLDPKETPIIDLCTFTEENNGFIIQKNNVDDLLSLGTTSPNNNYIKLFNDDCRNLTNYLEADSVQALITSPPYADFIRKSIEDREKVHKNSLIKFNNNSTVKPYSNSDLDLGNLPYDEFLEALFPIMEDTYKVIKPGGYAIWVVKDYKDKENFSSYLDFHTDIANIGKKVGFLYHDLIIWDQNEQRSLVLLGYPSKFHTNQNCSFLVVLRKPTIDEMKQIRKDKERN</sequence>
<dbReference type="EMBL" id="HQ636105">
    <property type="protein sequence ID" value="ADR72994.1"/>
    <property type="molecule type" value="Genomic_DNA"/>
</dbReference>
<dbReference type="Gene3D" id="3.40.50.150">
    <property type="entry name" value="Vaccinia Virus protein VP39"/>
    <property type="match status" value="2"/>
</dbReference>
<name>E5Q8T9_GEOSE</name>
<dbReference type="GO" id="GO:0032259">
    <property type="term" value="P:methylation"/>
    <property type="evidence" value="ECO:0007669"/>
    <property type="project" value="UniProtKB-KW"/>
</dbReference>
<dbReference type="GO" id="GO:0005737">
    <property type="term" value="C:cytoplasm"/>
    <property type="evidence" value="ECO:0007669"/>
    <property type="project" value="TreeGrafter"/>
</dbReference>
<dbReference type="EC" id="2.1.1.-" evidence="4"/>
<dbReference type="InterPro" id="IPR001091">
    <property type="entry name" value="RM_Methyltransferase"/>
</dbReference>
<keyword evidence="3" id="KW-0680">Restriction system</keyword>
<dbReference type="AlphaFoldDB" id="E5Q8T9"/>
<evidence type="ECO:0000256" key="4">
    <source>
        <dbReference type="RuleBase" id="RU362026"/>
    </source>
</evidence>
<comment type="similarity">
    <text evidence="4">Belongs to the N(4)/N(6)-methyltransferase family.</text>
</comment>
<feature type="coiled-coil region" evidence="5">
    <location>
        <begin position="57"/>
        <end position="94"/>
    </location>
</feature>
<evidence type="ECO:0000256" key="2">
    <source>
        <dbReference type="ARBA" id="ARBA00022679"/>
    </source>
</evidence>
<protein>
    <recommendedName>
        <fullName evidence="4">Methyltransferase</fullName>
        <ecNumber evidence="4">2.1.1.-</ecNumber>
    </recommendedName>
</protein>
<keyword evidence="5" id="KW-0175">Coiled coil</keyword>
<dbReference type="GO" id="GO:0008170">
    <property type="term" value="F:N-methyltransferase activity"/>
    <property type="evidence" value="ECO:0007669"/>
    <property type="project" value="InterPro"/>
</dbReference>
<dbReference type="InterPro" id="IPR029063">
    <property type="entry name" value="SAM-dependent_MTases_sf"/>
</dbReference>
<dbReference type="PRINTS" id="PR00508">
    <property type="entry name" value="S21N4MTFRASE"/>
</dbReference>
<keyword evidence="1" id="KW-0489">Methyltransferase</keyword>
<dbReference type="GO" id="GO:0009307">
    <property type="term" value="P:DNA restriction-modification system"/>
    <property type="evidence" value="ECO:0007669"/>
    <property type="project" value="UniProtKB-KW"/>
</dbReference>
<accession>E5Q8T9</accession>
<dbReference type="PANTHER" id="PTHR13370">
    <property type="entry name" value="RNA METHYLASE-RELATED"/>
    <property type="match status" value="1"/>
</dbReference>
<feature type="domain" description="DNA methylase N-4/N-6" evidence="6">
    <location>
        <begin position="22"/>
        <end position="187"/>
    </location>
</feature>
<dbReference type="GO" id="GO:0009007">
    <property type="term" value="F:site-specific DNA-methyltransferase (adenine-specific) activity"/>
    <property type="evidence" value="ECO:0007669"/>
    <property type="project" value="TreeGrafter"/>
</dbReference>
<organism evidence="7">
    <name type="scientific">Geobacillus stearothermophilus</name>
    <name type="common">Bacillus stearothermophilus</name>
    <dbReference type="NCBI Taxonomy" id="1422"/>
    <lineage>
        <taxon>Bacteria</taxon>
        <taxon>Bacillati</taxon>
        <taxon>Bacillota</taxon>
        <taxon>Bacilli</taxon>
        <taxon>Bacillales</taxon>
        <taxon>Anoxybacillaceae</taxon>
        <taxon>Geobacillus</taxon>
    </lineage>
</organism>
<evidence type="ECO:0000259" key="6">
    <source>
        <dbReference type="Pfam" id="PF01555"/>
    </source>
</evidence>
<gene>
    <name evidence="7" type="primary">bsrIM1</name>
</gene>
<dbReference type="SUPFAM" id="SSF53335">
    <property type="entry name" value="S-adenosyl-L-methionine-dependent methyltransferases"/>
    <property type="match status" value="2"/>
</dbReference>
<dbReference type="GO" id="GO:0003677">
    <property type="term" value="F:DNA binding"/>
    <property type="evidence" value="ECO:0007669"/>
    <property type="project" value="InterPro"/>
</dbReference>
<dbReference type="PANTHER" id="PTHR13370:SF3">
    <property type="entry name" value="TRNA (GUANINE(10)-N2)-METHYLTRANSFERASE HOMOLOG"/>
    <property type="match status" value="1"/>
</dbReference>
<dbReference type="InterPro" id="IPR002941">
    <property type="entry name" value="DNA_methylase_N4/N6"/>
</dbReference>